<evidence type="ECO:0000256" key="2">
    <source>
        <dbReference type="SAM" id="Phobius"/>
    </source>
</evidence>
<keyword evidence="4" id="KW-1185">Reference proteome</keyword>
<dbReference type="RefSeq" id="WP_114468754.1">
    <property type="nucleotide sequence ID" value="NZ_QPJK01000004.1"/>
</dbReference>
<proteinExistence type="predicted"/>
<name>A0A368XU86_9BURK</name>
<dbReference type="OrthoDB" id="5502479at2"/>
<dbReference type="AlphaFoldDB" id="A0A368XU86"/>
<dbReference type="InterPro" id="IPR021382">
    <property type="entry name" value="DUF3014"/>
</dbReference>
<feature type="transmembrane region" description="Helical" evidence="2">
    <location>
        <begin position="16"/>
        <end position="37"/>
    </location>
</feature>
<evidence type="ECO:0000256" key="1">
    <source>
        <dbReference type="SAM" id="MobiDB-lite"/>
    </source>
</evidence>
<keyword evidence="2" id="KW-1133">Transmembrane helix</keyword>
<protein>
    <submittedName>
        <fullName evidence="3">DUF3014 family protein</fullName>
    </submittedName>
</protein>
<evidence type="ECO:0000313" key="3">
    <source>
        <dbReference type="EMBL" id="RCW71541.1"/>
    </source>
</evidence>
<sequence length="311" mass="32758">MPASDHRDLHPPRASGASWMLGLLAVALAAGGAWWFWGRPAEPAPPAPPPVVAAPPAPAAAASAPPPQVAASGPEHPIEVPPAQGQALPALAEADGPVTDALVELLGRGPVQALLLTDGFVRRVVATVDNLPRASAPARLWPVQPTPQRFLVQGEGDKAQIAPTNAGRYGALLSFAEAIPLERAVQLYGRLYPLFQQSYEELGYPGRYFNDRLVAVLDHLLQAPEPQGPLALQLLEVRGEVADPRPWVRWEFTDPQLQSLSAGQKMLVRMGPANAKRAKTLLTKLRRLVAAGAATAPAIGAPVAPAASAPR</sequence>
<reference evidence="3 4" key="1">
    <citation type="submission" date="2018-07" db="EMBL/GenBank/DDBJ databases">
        <title>Genomic Encyclopedia of Type Strains, Phase IV (KMG-IV): sequencing the most valuable type-strain genomes for metagenomic binning, comparative biology and taxonomic classification.</title>
        <authorList>
            <person name="Goeker M."/>
        </authorList>
    </citation>
    <scope>NUCLEOTIDE SEQUENCE [LARGE SCALE GENOMIC DNA]</scope>
    <source>
        <strain evidence="3 4">DSM 21634</strain>
    </source>
</reference>
<feature type="region of interest" description="Disordered" evidence="1">
    <location>
        <begin position="45"/>
        <end position="75"/>
    </location>
</feature>
<organism evidence="3 4">
    <name type="scientific">Pseudorhodoferax soli</name>
    <dbReference type="NCBI Taxonomy" id="545864"/>
    <lineage>
        <taxon>Bacteria</taxon>
        <taxon>Pseudomonadati</taxon>
        <taxon>Pseudomonadota</taxon>
        <taxon>Betaproteobacteria</taxon>
        <taxon>Burkholderiales</taxon>
        <taxon>Comamonadaceae</taxon>
    </lineage>
</organism>
<evidence type="ECO:0000313" key="4">
    <source>
        <dbReference type="Proteomes" id="UP000252884"/>
    </source>
</evidence>
<dbReference type="Pfam" id="PF11219">
    <property type="entry name" value="DUF3014"/>
    <property type="match status" value="1"/>
</dbReference>
<accession>A0A368XU86</accession>
<comment type="caution">
    <text evidence="3">The sequence shown here is derived from an EMBL/GenBank/DDBJ whole genome shotgun (WGS) entry which is preliminary data.</text>
</comment>
<keyword evidence="2" id="KW-0472">Membrane</keyword>
<dbReference type="EMBL" id="QPJK01000004">
    <property type="protein sequence ID" value="RCW71541.1"/>
    <property type="molecule type" value="Genomic_DNA"/>
</dbReference>
<gene>
    <name evidence="3" type="ORF">DES41_104361</name>
</gene>
<keyword evidence="2" id="KW-0812">Transmembrane</keyword>
<feature type="compositionally biased region" description="Pro residues" evidence="1">
    <location>
        <begin position="45"/>
        <end position="68"/>
    </location>
</feature>
<dbReference type="Proteomes" id="UP000252884">
    <property type="component" value="Unassembled WGS sequence"/>
</dbReference>